<name>A0A4D4J8H9_9PSEU</name>
<gene>
    <name evidence="3" type="ORF">GTS_18160</name>
</gene>
<evidence type="ECO:0000256" key="1">
    <source>
        <dbReference type="SAM" id="MobiDB-lite"/>
    </source>
</evidence>
<protein>
    <submittedName>
        <fullName evidence="3">Glyoxalase</fullName>
    </submittedName>
</protein>
<dbReference type="InterPro" id="IPR037523">
    <property type="entry name" value="VOC_core"/>
</dbReference>
<evidence type="ECO:0000259" key="2">
    <source>
        <dbReference type="PROSITE" id="PS51819"/>
    </source>
</evidence>
<evidence type="ECO:0000313" key="3">
    <source>
        <dbReference type="EMBL" id="GDY30183.1"/>
    </source>
</evidence>
<accession>A0A4D4J8H9</accession>
<keyword evidence="4" id="KW-1185">Reference proteome</keyword>
<dbReference type="PROSITE" id="PS51819">
    <property type="entry name" value="VOC"/>
    <property type="match status" value="1"/>
</dbReference>
<dbReference type="EMBL" id="BJFL01000006">
    <property type="protein sequence ID" value="GDY30183.1"/>
    <property type="molecule type" value="Genomic_DNA"/>
</dbReference>
<reference evidence="4" key="1">
    <citation type="submission" date="2019-04" db="EMBL/GenBank/DDBJ databases">
        <title>Draft genome sequence of Pseudonocardiaceae bacterium SL3-2-4.</title>
        <authorList>
            <person name="Ningsih F."/>
            <person name="Yokota A."/>
            <person name="Sakai Y."/>
            <person name="Nanatani K."/>
            <person name="Yabe S."/>
            <person name="Oetari A."/>
            <person name="Sjamsuridzal W."/>
        </authorList>
    </citation>
    <scope>NUCLEOTIDE SEQUENCE [LARGE SCALE GENOMIC DNA]</scope>
    <source>
        <strain evidence="4">SL3-2-4</strain>
    </source>
</reference>
<dbReference type="InterPro" id="IPR029068">
    <property type="entry name" value="Glyas_Bleomycin-R_OHBP_Dase"/>
</dbReference>
<dbReference type="InterPro" id="IPR004360">
    <property type="entry name" value="Glyas_Fos-R_dOase_dom"/>
</dbReference>
<dbReference type="RefSeq" id="WP_225978234.1">
    <property type="nucleotide sequence ID" value="NZ_BJFL01000006.1"/>
</dbReference>
<dbReference type="Gene3D" id="3.10.180.10">
    <property type="entry name" value="2,3-Dihydroxybiphenyl 1,2-Dioxygenase, domain 1"/>
    <property type="match status" value="1"/>
</dbReference>
<feature type="region of interest" description="Disordered" evidence="1">
    <location>
        <begin position="1"/>
        <end position="20"/>
    </location>
</feature>
<dbReference type="AlphaFoldDB" id="A0A4D4J8H9"/>
<dbReference type="Proteomes" id="UP000298860">
    <property type="component" value="Unassembled WGS sequence"/>
</dbReference>
<comment type="caution">
    <text evidence="3">The sequence shown here is derived from an EMBL/GenBank/DDBJ whole genome shotgun (WGS) entry which is preliminary data.</text>
</comment>
<feature type="domain" description="VOC" evidence="2">
    <location>
        <begin position="22"/>
        <end position="148"/>
    </location>
</feature>
<sequence length="151" mass="16656">MTVSAGRRGAGRRSDEEVPVLTTSHTTTILPVADVERATHFYAEALGLADAGTSPDGMHLFRIADGERECDMIALRPAEPGAQSEHTVLSFEVPDIRREISDLERRGVRFQDYDMPGLRTRDHIADMQGEKAAWFVDTEGNILCLHQHVGG</sequence>
<evidence type="ECO:0000313" key="4">
    <source>
        <dbReference type="Proteomes" id="UP000298860"/>
    </source>
</evidence>
<organism evidence="3 4">
    <name type="scientific">Gandjariella thermophila</name>
    <dbReference type="NCBI Taxonomy" id="1931992"/>
    <lineage>
        <taxon>Bacteria</taxon>
        <taxon>Bacillati</taxon>
        <taxon>Actinomycetota</taxon>
        <taxon>Actinomycetes</taxon>
        <taxon>Pseudonocardiales</taxon>
        <taxon>Pseudonocardiaceae</taxon>
        <taxon>Gandjariella</taxon>
    </lineage>
</organism>
<dbReference type="Pfam" id="PF00903">
    <property type="entry name" value="Glyoxalase"/>
    <property type="match status" value="1"/>
</dbReference>
<proteinExistence type="predicted"/>
<dbReference type="SUPFAM" id="SSF54593">
    <property type="entry name" value="Glyoxalase/Bleomycin resistance protein/Dihydroxybiphenyl dioxygenase"/>
    <property type="match status" value="1"/>
</dbReference>